<protein>
    <submittedName>
        <fullName evidence="1">Uncharacterized protein</fullName>
    </submittedName>
</protein>
<proteinExistence type="predicted"/>
<dbReference type="EMBL" id="NNRL01000159">
    <property type="protein sequence ID" value="OYR12448.1"/>
    <property type="molecule type" value="Genomic_DNA"/>
</dbReference>
<gene>
    <name evidence="1" type="ORF">CEV33_1232</name>
</gene>
<evidence type="ECO:0000313" key="1">
    <source>
        <dbReference type="EMBL" id="OYR12448.1"/>
    </source>
</evidence>
<sequence length="39" mass="4884">MLSKKYWDTFTIDRFKCVWQFLANSLFKVIQDIRKLFPR</sequence>
<evidence type="ECO:0000313" key="2">
    <source>
        <dbReference type="Proteomes" id="UP000216478"/>
    </source>
</evidence>
<comment type="caution">
    <text evidence="1">The sequence shown here is derived from an EMBL/GenBank/DDBJ whole genome shotgun (WGS) entry which is preliminary data.</text>
</comment>
<accession>A0A256FCB4</accession>
<organism evidence="1 2">
    <name type="scientific">Brucella grignonensis</name>
    <dbReference type="NCBI Taxonomy" id="94627"/>
    <lineage>
        <taxon>Bacteria</taxon>
        <taxon>Pseudomonadati</taxon>
        <taxon>Pseudomonadota</taxon>
        <taxon>Alphaproteobacteria</taxon>
        <taxon>Hyphomicrobiales</taxon>
        <taxon>Brucellaceae</taxon>
        <taxon>Brucella/Ochrobactrum group</taxon>
        <taxon>Brucella</taxon>
    </lineage>
</organism>
<dbReference type="Proteomes" id="UP000216478">
    <property type="component" value="Unassembled WGS sequence"/>
</dbReference>
<reference evidence="1 2" key="1">
    <citation type="submission" date="2017-07" db="EMBL/GenBank/DDBJ databases">
        <title>Phylogenetic study on the rhizospheric bacterium Ochrobactrum sp. A44.</title>
        <authorList>
            <person name="Krzyzanowska D.M."/>
            <person name="Ossowicki A."/>
            <person name="Rajewska M."/>
            <person name="Maciag T."/>
            <person name="Kaczynski Z."/>
            <person name="Czerwicka M."/>
            <person name="Jafra S."/>
        </authorList>
    </citation>
    <scope>NUCLEOTIDE SEQUENCE [LARGE SCALE GENOMIC DNA]</scope>
    <source>
        <strain evidence="1 2">OgA9a</strain>
    </source>
</reference>
<keyword evidence="2" id="KW-1185">Reference proteome</keyword>
<name>A0A256FCB4_9HYPH</name>
<dbReference type="AlphaFoldDB" id="A0A256FCB4"/>